<evidence type="ECO:0000256" key="3">
    <source>
        <dbReference type="ARBA" id="ARBA00022617"/>
    </source>
</evidence>
<sequence>MEPVGTILLLDCQVIASLLGRIIYNLFFHPLASFPGPWLQASSTIPLMYATLIGHEHSVVVSMHKKYGPVVRIAPNKLSYITSKAWQDIYGHRNRAEPEMLKDSKWYVRNPNGPDIIYCSRAEHRRYRALFANGFSDRSLRSQESLINGYVTQLIDTLEQRVREDENAVFDMATWFGCVTFDIVGDLTFGESFDCLSSGGLHAWLHRLFESVKASVVLRVLQEVPLLGRYSTTIFPRLLRLGVLKSNREHLAFTEDKVRRRLSCKEPRADFLDPILRKPEGHGLSYSELLSSSSILITAGGETTMTGLSGILYLLLTHPEKMAVLAKEVRDAFQDESMVTIQSTSRLPYLGAVIEEGLRLYPPAPIGLPRTVPDGGFMIDGRFVPGGTSVRVSHLAAYRSATNFSRPDEFCPERFLNPAAFADDLAVFQPFSVGPRSCIGRNLAYAEMQLILARLLHHFDIRLEDPGFAFEMQRTFSTWEKPPLNVSLVPRRTACSMK</sequence>
<dbReference type="Proteomes" id="UP000256690">
    <property type="component" value="Unassembled WGS sequence"/>
</dbReference>
<evidence type="ECO:0000256" key="2">
    <source>
        <dbReference type="ARBA" id="ARBA00010617"/>
    </source>
</evidence>
<dbReference type="STRING" id="1810919.A0A3D8S5D3"/>
<dbReference type="GO" id="GO:0044550">
    <property type="term" value="P:secondary metabolite biosynthetic process"/>
    <property type="evidence" value="ECO:0007669"/>
    <property type="project" value="UniProtKB-ARBA"/>
</dbReference>
<comment type="cofactor">
    <cofactor evidence="1 8">
        <name>heme</name>
        <dbReference type="ChEBI" id="CHEBI:30413"/>
    </cofactor>
</comment>
<dbReference type="SUPFAM" id="SSF48264">
    <property type="entry name" value="Cytochrome P450"/>
    <property type="match status" value="1"/>
</dbReference>
<keyword evidence="5 9" id="KW-0560">Oxidoreductase</keyword>
<protein>
    <recommendedName>
        <fullName evidence="12">Cytochrome P450</fullName>
    </recommendedName>
</protein>
<keyword evidence="11" id="KW-1185">Reference proteome</keyword>
<comment type="similarity">
    <text evidence="2 9">Belongs to the cytochrome P450 family.</text>
</comment>
<evidence type="ECO:0000256" key="5">
    <source>
        <dbReference type="ARBA" id="ARBA00023002"/>
    </source>
</evidence>
<feature type="binding site" description="axial binding residue" evidence="8">
    <location>
        <position position="438"/>
    </location>
    <ligand>
        <name>heme</name>
        <dbReference type="ChEBI" id="CHEBI:30413"/>
    </ligand>
    <ligandPart>
        <name>Fe</name>
        <dbReference type="ChEBI" id="CHEBI:18248"/>
    </ligandPart>
</feature>
<evidence type="ECO:0000313" key="10">
    <source>
        <dbReference type="EMBL" id="RDW81517.1"/>
    </source>
</evidence>
<dbReference type="InterPro" id="IPR002401">
    <property type="entry name" value="Cyt_P450_E_grp-I"/>
</dbReference>
<evidence type="ECO:0000256" key="9">
    <source>
        <dbReference type="RuleBase" id="RU000461"/>
    </source>
</evidence>
<dbReference type="PRINTS" id="PR00385">
    <property type="entry name" value="P450"/>
</dbReference>
<dbReference type="PROSITE" id="PS00086">
    <property type="entry name" value="CYTOCHROME_P450"/>
    <property type="match status" value="1"/>
</dbReference>
<evidence type="ECO:0000256" key="4">
    <source>
        <dbReference type="ARBA" id="ARBA00022723"/>
    </source>
</evidence>
<organism evidence="10 11">
    <name type="scientific">Aspergillus mulundensis</name>
    <dbReference type="NCBI Taxonomy" id="1810919"/>
    <lineage>
        <taxon>Eukaryota</taxon>
        <taxon>Fungi</taxon>
        <taxon>Dikarya</taxon>
        <taxon>Ascomycota</taxon>
        <taxon>Pezizomycotina</taxon>
        <taxon>Eurotiomycetes</taxon>
        <taxon>Eurotiomycetidae</taxon>
        <taxon>Eurotiales</taxon>
        <taxon>Aspergillaceae</taxon>
        <taxon>Aspergillus</taxon>
        <taxon>Aspergillus subgen. Nidulantes</taxon>
    </lineage>
</organism>
<dbReference type="PANTHER" id="PTHR24305">
    <property type="entry name" value="CYTOCHROME P450"/>
    <property type="match status" value="1"/>
</dbReference>
<dbReference type="OrthoDB" id="1470350at2759"/>
<evidence type="ECO:0008006" key="12">
    <source>
        <dbReference type="Google" id="ProtNLM"/>
    </source>
</evidence>
<dbReference type="CDD" id="cd11058">
    <property type="entry name" value="CYP60B-like"/>
    <property type="match status" value="1"/>
</dbReference>
<dbReference type="EMBL" id="PVWQ01000005">
    <property type="protein sequence ID" value="RDW81517.1"/>
    <property type="molecule type" value="Genomic_DNA"/>
</dbReference>
<comment type="caution">
    <text evidence="10">The sequence shown here is derived from an EMBL/GenBank/DDBJ whole genome shotgun (WGS) entry which is preliminary data.</text>
</comment>
<dbReference type="PANTHER" id="PTHR24305:SF210">
    <property type="entry name" value="CYTOCHROME P450 MONOOXYGENASE ASQL-RELATED"/>
    <property type="match status" value="1"/>
</dbReference>
<keyword evidence="3 8" id="KW-0349">Heme</keyword>
<keyword evidence="7 9" id="KW-0503">Monooxygenase</keyword>
<evidence type="ECO:0000256" key="6">
    <source>
        <dbReference type="ARBA" id="ARBA00023004"/>
    </source>
</evidence>
<dbReference type="Pfam" id="PF00067">
    <property type="entry name" value="p450"/>
    <property type="match status" value="1"/>
</dbReference>
<dbReference type="Gene3D" id="1.10.630.10">
    <property type="entry name" value="Cytochrome P450"/>
    <property type="match status" value="1"/>
</dbReference>
<dbReference type="GeneID" id="38115444"/>
<dbReference type="GO" id="GO:0005506">
    <property type="term" value="F:iron ion binding"/>
    <property type="evidence" value="ECO:0007669"/>
    <property type="project" value="InterPro"/>
</dbReference>
<name>A0A3D8S5D3_9EURO</name>
<dbReference type="GO" id="GO:0016705">
    <property type="term" value="F:oxidoreductase activity, acting on paired donors, with incorporation or reduction of molecular oxygen"/>
    <property type="evidence" value="ECO:0007669"/>
    <property type="project" value="InterPro"/>
</dbReference>
<dbReference type="AlphaFoldDB" id="A0A3D8S5D3"/>
<evidence type="ECO:0000256" key="8">
    <source>
        <dbReference type="PIRSR" id="PIRSR602401-1"/>
    </source>
</evidence>
<gene>
    <name evidence="10" type="ORF">DSM5745_05074</name>
</gene>
<dbReference type="InterPro" id="IPR001128">
    <property type="entry name" value="Cyt_P450"/>
</dbReference>
<evidence type="ECO:0000256" key="1">
    <source>
        <dbReference type="ARBA" id="ARBA00001971"/>
    </source>
</evidence>
<dbReference type="GO" id="GO:0004497">
    <property type="term" value="F:monooxygenase activity"/>
    <property type="evidence" value="ECO:0007669"/>
    <property type="project" value="UniProtKB-KW"/>
</dbReference>
<reference evidence="10 11" key="1">
    <citation type="journal article" date="2018" name="IMA Fungus">
        <title>IMA Genome-F 9: Draft genome sequence of Annulohypoxylon stygium, Aspergillus mulundensis, Berkeleyomyces basicola (syn. Thielaviopsis basicola), Ceratocystis smalleyi, two Cercospora beticola strains, Coleophoma cylindrospora, Fusarium fracticaudum, Phialophora cf. hyalina, and Morchella septimelata.</title>
        <authorList>
            <person name="Wingfield B.D."/>
            <person name="Bills G.F."/>
            <person name="Dong Y."/>
            <person name="Huang W."/>
            <person name="Nel W.J."/>
            <person name="Swalarsk-Parry B.S."/>
            <person name="Vaghefi N."/>
            <person name="Wilken P.M."/>
            <person name="An Z."/>
            <person name="de Beer Z.W."/>
            <person name="De Vos L."/>
            <person name="Chen L."/>
            <person name="Duong T.A."/>
            <person name="Gao Y."/>
            <person name="Hammerbacher A."/>
            <person name="Kikkert J.R."/>
            <person name="Li Y."/>
            <person name="Li H."/>
            <person name="Li K."/>
            <person name="Li Q."/>
            <person name="Liu X."/>
            <person name="Ma X."/>
            <person name="Naidoo K."/>
            <person name="Pethybridge S.J."/>
            <person name="Sun J."/>
            <person name="Steenkamp E.T."/>
            <person name="van der Nest M.A."/>
            <person name="van Wyk S."/>
            <person name="Wingfield M.J."/>
            <person name="Xiong C."/>
            <person name="Yue Q."/>
            <person name="Zhang X."/>
        </authorList>
    </citation>
    <scope>NUCLEOTIDE SEQUENCE [LARGE SCALE GENOMIC DNA]</scope>
    <source>
        <strain evidence="10 11">DSM 5745</strain>
    </source>
</reference>
<accession>A0A3D8S5D3</accession>
<dbReference type="InterPro" id="IPR036396">
    <property type="entry name" value="Cyt_P450_sf"/>
</dbReference>
<dbReference type="RefSeq" id="XP_026604570.1">
    <property type="nucleotide sequence ID" value="XM_026747090.1"/>
</dbReference>
<proteinExistence type="inferred from homology"/>
<keyword evidence="4 8" id="KW-0479">Metal-binding</keyword>
<dbReference type="GO" id="GO:0020037">
    <property type="term" value="F:heme binding"/>
    <property type="evidence" value="ECO:0007669"/>
    <property type="project" value="InterPro"/>
</dbReference>
<dbReference type="InterPro" id="IPR050121">
    <property type="entry name" value="Cytochrome_P450_monoxygenase"/>
</dbReference>
<evidence type="ECO:0000313" key="11">
    <source>
        <dbReference type="Proteomes" id="UP000256690"/>
    </source>
</evidence>
<keyword evidence="6 8" id="KW-0408">Iron</keyword>
<evidence type="ECO:0000256" key="7">
    <source>
        <dbReference type="ARBA" id="ARBA00023033"/>
    </source>
</evidence>
<dbReference type="InterPro" id="IPR017972">
    <property type="entry name" value="Cyt_P450_CS"/>
</dbReference>
<dbReference type="PRINTS" id="PR00463">
    <property type="entry name" value="EP450I"/>
</dbReference>